<sequence length="272" mass="29415">MDKKRSLMVISIILVLAMALFLVMGWGAFLGSSSSHTDVSSEVIVSAAASLTESFTEVERKFEDTHPDIDIILNLAGSGTLRMQIEAGAPIDVFASASQKHMDLLGSEDLIYADTRHDFAENSLVMIVPRSSENTIRSLEDLEDVSITKIAIGDPEIAPVGRYTKGALEAASLWDDVSGKLIYAESVKQVLVYVGSGEVDAGFVYMTDAMASDMDKIEVVAQIPVSTSISYPIAVVSSSDEREASQEFIDYVISDEGKGIFVKYGFSVMDDN</sequence>
<reference evidence="5" key="2">
    <citation type="submission" date="2021-04" db="EMBL/GenBank/DDBJ databases">
        <authorList>
            <person name="Dong X."/>
        </authorList>
    </citation>
    <scope>NUCLEOTIDE SEQUENCE</scope>
    <source>
        <strain evidence="5">LLY</strain>
    </source>
</reference>
<dbReference type="AlphaFoldDB" id="A0A9E4ZFG8"/>
<dbReference type="InterPro" id="IPR050682">
    <property type="entry name" value="ModA/WtpA"/>
</dbReference>
<dbReference type="InterPro" id="IPR041879">
    <property type="entry name" value="YvgL-like_PBP2"/>
</dbReference>
<dbReference type="FunFam" id="3.40.190.10:FF:000035">
    <property type="entry name" value="Molybdate ABC transporter substrate-binding protein"/>
    <property type="match status" value="1"/>
</dbReference>
<dbReference type="SUPFAM" id="SSF53850">
    <property type="entry name" value="Periplasmic binding protein-like II"/>
    <property type="match status" value="1"/>
</dbReference>
<dbReference type="NCBIfam" id="TIGR01256">
    <property type="entry name" value="modA"/>
    <property type="match status" value="1"/>
</dbReference>
<dbReference type="Pfam" id="PF13531">
    <property type="entry name" value="SBP_bac_11"/>
    <property type="match status" value="1"/>
</dbReference>
<evidence type="ECO:0000256" key="1">
    <source>
        <dbReference type="ARBA" id="ARBA00022505"/>
    </source>
</evidence>
<keyword evidence="4" id="KW-1133">Transmembrane helix</keyword>
<protein>
    <submittedName>
        <fullName evidence="5">Molybdate ABC transporter substrate-binding protein</fullName>
    </submittedName>
</protein>
<dbReference type="EMBL" id="JAGSOI010000021">
    <property type="protein sequence ID" value="MCM1986675.1"/>
    <property type="molecule type" value="Genomic_DNA"/>
</dbReference>
<dbReference type="PIRSF" id="PIRSF004846">
    <property type="entry name" value="ModA"/>
    <property type="match status" value="1"/>
</dbReference>
<keyword evidence="6" id="KW-1185">Reference proteome</keyword>
<dbReference type="InterPro" id="IPR005950">
    <property type="entry name" value="ModA"/>
</dbReference>
<dbReference type="PANTHER" id="PTHR30632">
    <property type="entry name" value="MOLYBDATE-BINDING PERIPLASMIC PROTEIN"/>
    <property type="match status" value="1"/>
</dbReference>
<organism evidence="5 6">
    <name type="scientific">Methanococcoides seepicolus</name>
    <dbReference type="NCBI Taxonomy" id="2828780"/>
    <lineage>
        <taxon>Archaea</taxon>
        <taxon>Methanobacteriati</taxon>
        <taxon>Methanobacteriota</taxon>
        <taxon>Stenosarchaea group</taxon>
        <taxon>Methanomicrobia</taxon>
        <taxon>Methanosarcinales</taxon>
        <taxon>Methanosarcinaceae</taxon>
        <taxon>Methanococcoides</taxon>
    </lineage>
</organism>
<dbReference type="CDD" id="cd13537">
    <property type="entry name" value="PBP2_YvgL_like"/>
    <property type="match status" value="1"/>
</dbReference>
<keyword evidence="2" id="KW-0479">Metal-binding</keyword>
<dbReference type="GO" id="GO:0015689">
    <property type="term" value="P:molybdate ion transport"/>
    <property type="evidence" value="ECO:0007669"/>
    <property type="project" value="InterPro"/>
</dbReference>
<evidence type="ECO:0000313" key="6">
    <source>
        <dbReference type="Proteomes" id="UP001056766"/>
    </source>
</evidence>
<keyword evidence="4" id="KW-0472">Membrane</keyword>
<dbReference type="Proteomes" id="UP001056766">
    <property type="component" value="Unassembled WGS sequence"/>
</dbReference>
<dbReference type="GO" id="GO:0030973">
    <property type="term" value="F:molybdate ion binding"/>
    <property type="evidence" value="ECO:0007669"/>
    <property type="project" value="TreeGrafter"/>
</dbReference>
<proteinExistence type="predicted"/>
<evidence type="ECO:0000256" key="2">
    <source>
        <dbReference type="ARBA" id="ARBA00022723"/>
    </source>
</evidence>
<reference evidence="5" key="1">
    <citation type="journal article" date="2021" name="mSystems">
        <title>Bacteria and Archaea Synergistically Convert Glycine Betaine to Biogenic Methane in the Formosa Cold Seep of the South China Sea.</title>
        <authorList>
            <person name="Li L."/>
            <person name="Zhang W."/>
            <person name="Zhang S."/>
            <person name="Song L."/>
            <person name="Sun Q."/>
            <person name="Zhang H."/>
            <person name="Xiang H."/>
            <person name="Dong X."/>
        </authorList>
    </citation>
    <scope>NUCLEOTIDE SEQUENCE</scope>
    <source>
        <strain evidence="5">LLY</strain>
    </source>
</reference>
<comment type="caution">
    <text evidence="5">The sequence shown here is derived from an EMBL/GenBank/DDBJ whole genome shotgun (WGS) entry which is preliminary data.</text>
</comment>
<feature type="transmembrane region" description="Helical" evidence="4">
    <location>
        <begin position="7"/>
        <end position="29"/>
    </location>
</feature>
<name>A0A9E4ZFG8_9EURY</name>
<accession>A0A9E4ZFG8</accession>
<keyword evidence="4" id="KW-0812">Transmembrane</keyword>
<keyword evidence="3" id="KW-0732">Signal</keyword>
<keyword evidence="1" id="KW-0500">Molybdenum</keyword>
<evidence type="ECO:0000256" key="4">
    <source>
        <dbReference type="SAM" id="Phobius"/>
    </source>
</evidence>
<dbReference type="Gene3D" id="3.40.190.10">
    <property type="entry name" value="Periplasmic binding protein-like II"/>
    <property type="match status" value="2"/>
</dbReference>
<dbReference type="PANTHER" id="PTHR30632:SF0">
    <property type="entry name" value="SULFATE-BINDING PROTEIN"/>
    <property type="match status" value="1"/>
</dbReference>
<dbReference type="RefSeq" id="WP_250868030.1">
    <property type="nucleotide sequence ID" value="NZ_JAGSOI010000021.1"/>
</dbReference>
<evidence type="ECO:0000256" key="3">
    <source>
        <dbReference type="ARBA" id="ARBA00022729"/>
    </source>
</evidence>
<gene>
    <name evidence="5" type="primary">modA</name>
    <name evidence="5" type="ORF">KDK67_06625</name>
</gene>
<evidence type="ECO:0000313" key="5">
    <source>
        <dbReference type="EMBL" id="MCM1986675.1"/>
    </source>
</evidence>
<dbReference type="GO" id="GO:0046872">
    <property type="term" value="F:metal ion binding"/>
    <property type="evidence" value="ECO:0007669"/>
    <property type="project" value="UniProtKB-KW"/>
</dbReference>